<dbReference type="PANTHER" id="PTHR10039">
    <property type="entry name" value="AMELOGENIN"/>
    <property type="match status" value="1"/>
</dbReference>
<dbReference type="RefSeq" id="XP_001276464.1">
    <property type="nucleotide sequence ID" value="XM_001276463.1"/>
</dbReference>
<keyword evidence="4" id="KW-1185">Reference proteome</keyword>
<dbReference type="VEuPathDB" id="FungiDB:ACLA_004520"/>
<dbReference type="Proteomes" id="UP000006701">
    <property type="component" value="Unassembled WGS sequence"/>
</dbReference>
<dbReference type="AlphaFoldDB" id="A1C5S0"/>
<evidence type="ECO:0000256" key="1">
    <source>
        <dbReference type="ARBA" id="ARBA00022729"/>
    </source>
</evidence>
<sequence>MIMHNWSSYSHVKWLMSSRNWPSIKERLDTAEQLSLELNTESVSTAVQQYIDHQVHQLVKQKKYNSKPQNAVQQHLCENAKGTFLWVALVCQYLERVRWEPLAKMKTFAPGLDSLYQRMMQEIRESEEDGLCREILGFMAAAYRPIALQELASFCNILAEYSNDDEALRSYKPLWLLDNSRKDESAHGIKLLEVEGVKRSRSIDKRTFGIGNGKGNDPLPPILKPLSLPLSELLGATLALCDVAVTPACISAVYNITRGTKATKGNELGIFEDLGDVQIPQGTHPILKAVNGAQAPTSVSNAGPESNLDFQISYPVIWPQNSILFQIDDPVYQAHYNFTGFLNTFLDAIDGFYCNEISPLDPPYPDAAAGGYKGQLHELLDEFMLVVFSYENGQFQSASILSAFSSVNVLLLLGHWVVSRMINPPQRI</sequence>
<dbReference type="InterPro" id="IPR036852">
    <property type="entry name" value="Peptidase_S8/S53_dom_sf"/>
</dbReference>
<proteinExistence type="predicted"/>
<accession>A1C5S0</accession>
<gene>
    <name evidence="3" type="ORF">ACLA_004520</name>
</gene>
<dbReference type="eggNOG" id="ENOG502QTN1">
    <property type="taxonomic scope" value="Eukaryota"/>
</dbReference>
<name>A1C5S0_ASPCL</name>
<keyword evidence="2" id="KW-0865">Zymogen</keyword>
<protein>
    <submittedName>
        <fullName evidence="3">Uncharacterized protein</fullName>
    </submittedName>
</protein>
<reference evidence="3 4" key="1">
    <citation type="journal article" date="2008" name="PLoS Genet.">
        <title>Genomic islands in the pathogenic filamentous fungus Aspergillus fumigatus.</title>
        <authorList>
            <person name="Fedorova N.D."/>
            <person name="Khaldi N."/>
            <person name="Joardar V.S."/>
            <person name="Maiti R."/>
            <person name="Amedeo P."/>
            <person name="Anderson M.J."/>
            <person name="Crabtree J."/>
            <person name="Silva J.C."/>
            <person name="Badger J.H."/>
            <person name="Albarraq A."/>
            <person name="Angiuoli S."/>
            <person name="Bussey H."/>
            <person name="Bowyer P."/>
            <person name="Cotty P.J."/>
            <person name="Dyer P.S."/>
            <person name="Egan A."/>
            <person name="Galens K."/>
            <person name="Fraser-Liggett C.M."/>
            <person name="Haas B.J."/>
            <person name="Inman J.M."/>
            <person name="Kent R."/>
            <person name="Lemieux S."/>
            <person name="Malavazi I."/>
            <person name="Orvis J."/>
            <person name="Roemer T."/>
            <person name="Ronning C.M."/>
            <person name="Sundaram J.P."/>
            <person name="Sutton G."/>
            <person name="Turner G."/>
            <person name="Venter J.C."/>
            <person name="White O.R."/>
            <person name="Whitty B.R."/>
            <person name="Youngman P."/>
            <person name="Wolfe K.H."/>
            <person name="Goldman G.H."/>
            <person name="Wortman J.R."/>
            <person name="Jiang B."/>
            <person name="Denning D.W."/>
            <person name="Nierman W.C."/>
        </authorList>
    </citation>
    <scope>NUCLEOTIDE SEQUENCE [LARGE SCALE GENOMIC DNA]</scope>
    <source>
        <strain evidence="4">ATCC 1007 / CBS 513.65 / DSM 816 / NCTC 3887 / NRRL 1</strain>
    </source>
</reference>
<dbReference type="HOGENOM" id="CLU_640886_0_0_1"/>
<dbReference type="STRING" id="344612.A1C5S0"/>
<dbReference type="OrthoDB" id="409122at2759"/>
<evidence type="ECO:0000313" key="3">
    <source>
        <dbReference type="EMBL" id="EAW15038.1"/>
    </source>
</evidence>
<dbReference type="EMBL" id="DS027004">
    <property type="protein sequence ID" value="EAW15038.1"/>
    <property type="molecule type" value="Genomic_DNA"/>
</dbReference>
<dbReference type="Gene3D" id="3.40.50.200">
    <property type="entry name" value="Peptidase S8/S53 domain"/>
    <property type="match status" value="1"/>
</dbReference>
<dbReference type="KEGG" id="act:ACLA_004520"/>
<dbReference type="GO" id="GO:0006508">
    <property type="term" value="P:proteolysis"/>
    <property type="evidence" value="ECO:0007669"/>
    <property type="project" value="InterPro"/>
</dbReference>
<dbReference type="GeneID" id="4708737"/>
<evidence type="ECO:0000256" key="2">
    <source>
        <dbReference type="ARBA" id="ARBA00023145"/>
    </source>
</evidence>
<keyword evidence="1" id="KW-0732">Signal</keyword>
<evidence type="ECO:0000313" key="4">
    <source>
        <dbReference type="Proteomes" id="UP000006701"/>
    </source>
</evidence>
<organism evidence="3 4">
    <name type="scientific">Aspergillus clavatus (strain ATCC 1007 / CBS 513.65 / DSM 816 / NCTC 3887 / NRRL 1 / QM 1276 / 107)</name>
    <dbReference type="NCBI Taxonomy" id="344612"/>
    <lineage>
        <taxon>Eukaryota</taxon>
        <taxon>Fungi</taxon>
        <taxon>Dikarya</taxon>
        <taxon>Ascomycota</taxon>
        <taxon>Pezizomycotina</taxon>
        <taxon>Eurotiomycetes</taxon>
        <taxon>Eurotiomycetidae</taxon>
        <taxon>Eurotiales</taxon>
        <taxon>Aspergillaceae</taxon>
        <taxon>Aspergillus</taxon>
        <taxon>Aspergillus subgen. Fumigati</taxon>
    </lineage>
</organism>
<dbReference type="GO" id="GO:0004252">
    <property type="term" value="F:serine-type endopeptidase activity"/>
    <property type="evidence" value="ECO:0007669"/>
    <property type="project" value="InterPro"/>
</dbReference>